<reference evidence="6" key="1">
    <citation type="submission" date="2021-02" db="EMBL/GenBank/DDBJ databases">
        <authorList>
            <person name="Dougan E. K."/>
            <person name="Rhodes N."/>
            <person name="Thang M."/>
            <person name="Chan C."/>
        </authorList>
    </citation>
    <scope>NUCLEOTIDE SEQUENCE</scope>
</reference>
<keyword evidence="1" id="KW-0862">Zinc</keyword>
<feature type="non-terminal residue" evidence="6">
    <location>
        <position position="595"/>
    </location>
</feature>
<comment type="caution">
    <text evidence="6">The sequence shown here is derived from an EMBL/GenBank/DDBJ whole genome shotgun (WGS) entry which is preliminary data.</text>
</comment>
<keyword evidence="4" id="KW-0732">Signal</keyword>
<keyword evidence="2" id="KW-0175">Coiled coil</keyword>
<accession>A0A812W8S2</accession>
<organism evidence="6 7">
    <name type="scientific">Symbiodinium necroappetens</name>
    <dbReference type="NCBI Taxonomy" id="1628268"/>
    <lineage>
        <taxon>Eukaryota</taxon>
        <taxon>Sar</taxon>
        <taxon>Alveolata</taxon>
        <taxon>Dinophyceae</taxon>
        <taxon>Suessiales</taxon>
        <taxon>Symbiodiniaceae</taxon>
        <taxon>Symbiodinium</taxon>
    </lineage>
</organism>
<proteinExistence type="predicted"/>
<evidence type="ECO:0000259" key="5">
    <source>
        <dbReference type="PROSITE" id="PS50089"/>
    </source>
</evidence>
<evidence type="ECO:0000256" key="4">
    <source>
        <dbReference type="SAM" id="SignalP"/>
    </source>
</evidence>
<dbReference type="PROSITE" id="PS50089">
    <property type="entry name" value="ZF_RING_2"/>
    <property type="match status" value="1"/>
</dbReference>
<gene>
    <name evidence="6" type="ORF">SNEC2469_LOCUS18792</name>
</gene>
<keyword evidence="3" id="KW-0472">Membrane</keyword>
<keyword evidence="1" id="KW-0863">Zinc-finger</keyword>
<dbReference type="InterPro" id="IPR013083">
    <property type="entry name" value="Znf_RING/FYVE/PHD"/>
</dbReference>
<dbReference type="Gene3D" id="3.30.40.10">
    <property type="entry name" value="Zinc/RING finger domain, C3HC4 (zinc finger)"/>
    <property type="match status" value="1"/>
</dbReference>
<dbReference type="GO" id="GO:0008270">
    <property type="term" value="F:zinc ion binding"/>
    <property type="evidence" value="ECO:0007669"/>
    <property type="project" value="UniProtKB-KW"/>
</dbReference>
<dbReference type="OrthoDB" id="437854at2759"/>
<dbReference type="AlphaFoldDB" id="A0A812W8S2"/>
<keyword evidence="7" id="KW-1185">Reference proteome</keyword>
<dbReference type="InterPro" id="IPR001841">
    <property type="entry name" value="Znf_RING"/>
</dbReference>
<dbReference type="Pfam" id="PF13920">
    <property type="entry name" value="zf-C3HC4_3"/>
    <property type="match status" value="1"/>
</dbReference>
<dbReference type="SUPFAM" id="SSF57850">
    <property type="entry name" value="RING/U-box"/>
    <property type="match status" value="1"/>
</dbReference>
<name>A0A812W8S2_9DINO</name>
<keyword evidence="3" id="KW-0812">Transmembrane</keyword>
<dbReference type="EMBL" id="CAJNJA010031842">
    <property type="protein sequence ID" value="CAE7661286.1"/>
    <property type="molecule type" value="Genomic_DNA"/>
</dbReference>
<keyword evidence="1" id="KW-0479">Metal-binding</keyword>
<evidence type="ECO:0000256" key="1">
    <source>
        <dbReference type="PROSITE-ProRule" id="PRU00175"/>
    </source>
</evidence>
<feature type="transmembrane region" description="Helical" evidence="3">
    <location>
        <begin position="447"/>
        <end position="465"/>
    </location>
</feature>
<evidence type="ECO:0000313" key="7">
    <source>
        <dbReference type="Proteomes" id="UP000601435"/>
    </source>
</evidence>
<feature type="chain" id="PRO_5032668286" description="RING-type domain-containing protein" evidence="4">
    <location>
        <begin position="35"/>
        <end position="595"/>
    </location>
</feature>
<evidence type="ECO:0000256" key="3">
    <source>
        <dbReference type="SAM" id="Phobius"/>
    </source>
</evidence>
<feature type="domain" description="RING-type" evidence="5">
    <location>
        <begin position="545"/>
        <end position="584"/>
    </location>
</feature>
<sequence length="595" mass="62008">RKRVAMPPRPQWPRPSFACALALLALVLSSGVAADCSFQFSSQAWGGAPANAGSFVLATTSSFLVLRQDGARILLQQYSKSCKLDTSHDVVVNSSLSFLRHGNGLADAVAFAKGDAIAVAWTVDGSLYLSICEAALNFLGGAADACSVPLLVASAKQGGVLSPGGVRLAAAEPASGASGAGRGVLLAFSTWEEDGWGVSTRICDLSGCGQPLDLPRQASQWLPELAWCNDSLWALWLGNATGQGSSSGPFRRFLGTSRAWSAAVPVDLHADNGISAAATCRGEEVVSLWLESGGAEVKWNYSKAPATAAAAFSAAAATAGSFRKLSATGPGGPPGLLAGAPGLGLGRVAVVAKSGLMLLLSNSPSGKLQVQALDYASPRGPLLYPMHDIALAAQDVQVSMDCAGSDVECDGALICWYFGGDLHTEPSSHCSYRGLASLREAEGLGTAGQFIILVMFALLFLMCVLKQCASQGGFGRNRALLQARHEAQEELQQRRQERAAAQARTQELRTQLAQIPLVPLGSAAPGQNEIASHASYTTSSSSSPCPICQNEVLVRVALQRCGHTACRDCTTRLVDLAQPCHICRSPIEGVLPVYL</sequence>
<evidence type="ECO:0000256" key="2">
    <source>
        <dbReference type="SAM" id="Coils"/>
    </source>
</evidence>
<feature type="coiled-coil region" evidence="2">
    <location>
        <begin position="477"/>
        <end position="511"/>
    </location>
</feature>
<feature type="signal peptide" evidence="4">
    <location>
        <begin position="1"/>
        <end position="34"/>
    </location>
</feature>
<keyword evidence="3" id="KW-1133">Transmembrane helix</keyword>
<protein>
    <recommendedName>
        <fullName evidence="5">RING-type domain-containing protein</fullName>
    </recommendedName>
</protein>
<evidence type="ECO:0000313" key="6">
    <source>
        <dbReference type="EMBL" id="CAE7661286.1"/>
    </source>
</evidence>
<dbReference type="Proteomes" id="UP000601435">
    <property type="component" value="Unassembled WGS sequence"/>
</dbReference>